<reference evidence="1" key="1">
    <citation type="submission" date="2023-04" db="EMBL/GenBank/DDBJ databases">
        <title>Draft Genome sequencing of Naganishia species isolated from polar environments using Oxford Nanopore Technology.</title>
        <authorList>
            <person name="Leo P."/>
            <person name="Venkateswaran K."/>
        </authorList>
    </citation>
    <scope>NUCLEOTIDE SEQUENCE</scope>
    <source>
        <strain evidence="1">MNA-CCFEE 5261</strain>
    </source>
</reference>
<evidence type="ECO:0000313" key="2">
    <source>
        <dbReference type="Proteomes" id="UP001241377"/>
    </source>
</evidence>
<keyword evidence="2" id="KW-1185">Reference proteome</keyword>
<evidence type="ECO:0000313" key="1">
    <source>
        <dbReference type="EMBL" id="KAJ9095057.1"/>
    </source>
</evidence>
<organism evidence="1 2">
    <name type="scientific">Naganishia cerealis</name>
    <dbReference type="NCBI Taxonomy" id="610337"/>
    <lineage>
        <taxon>Eukaryota</taxon>
        <taxon>Fungi</taxon>
        <taxon>Dikarya</taxon>
        <taxon>Basidiomycota</taxon>
        <taxon>Agaricomycotina</taxon>
        <taxon>Tremellomycetes</taxon>
        <taxon>Filobasidiales</taxon>
        <taxon>Filobasidiaceae</taxon>
        <taxon>Naganishia</taxon>
    </lineage>
</organism>
<sequence length="620" mass="68426">MGWIPHIPYCQGSTTDSENELVRPEGYISTQDSARSWKSFRTPRKLKRHPVPTPTMDTSRHIDDDSKGEKAHHEHVEDVYALDAKLPVKDIIKGTVGLTGEGGAVVLLPTPSADPSDPLNMSWWRKWTMVVILSTFSCVGLTCVSAAGSLISFFLQDYIKANKGYQDITNLITVPTLSMGIGNLVFMPIALAVGRRPVFIFSCALLFIGCIVASQVTNYEYHLAIRIVIGFAAGQSEALVPLMLKEVFFLHERANVLSFQASFQTIVGCVLTIFASNIAASVGWKNWYSVYAGLSGFLLVVSYFLVPETAFERPLSAYNGVTEAPPSITSDLATLESQMPSGITQSNRPALDEDKYGPRTLRKDMRMFAKKMDWKEAYLLLKHCLEMCFFPNMLIIILMNSWYLGINIGMGTTYATLLEAAPYNWAPKWVGVAQAGQIVVAFVALPALGIFSDKLITFMAKRNGGVHEPETRLIPLAAPVALGVLSTVLFGAGYAHPENFHWFVIIFSYCGSYFAFIAASVAGQTYLLDCYPTRSGAVLTLHQIHAASEKQLRLKFCGDLSSLVPTTTKLGYMKAYGMYAGVMALFALFAIGLYFKGKAVRNWTMKWIKDDGDKTKPHYG</sequence>
<gene>
    <name evidence="1" type="ORF">QFC19_007737</name>
</gene>
<dbReference type="Proteomes" id="UP001241377">
    <property type="component" value="Unassembled WGS sequence"/>
</dbReference>
<comment type="caution">
    <text evidence="1">The sequence shown here is derived from an EMBL/GenBank/DDBJ whole genome shotgun (WGS) entry which is preliminary data.</text>
</comment>
<name>A0ACC2V916_9TREE</name>
<dbReference type="EMBL" id="JASBWR010000105">
    <property type="protein sequence ID" value="KAJ9095057.1"/>
    <property type="molecule type" value="Genomic_DNA"/>
</dbReference>
<protein>
    <submittedName>
        <fullName evidence="1">Uncharacterized protein</fullName>
    </submittedName>
</protein>
<accession>A0ACC2V916</accession>
<proteinExistence type="predicted"/>